<evidence type="ECO:0000256" key="16">
    <source>
        <dbReference type="ARBA" id="ARBA00044727"/>
    </source>
</evidence>
<feature type="transmembrane region" description="Helical" evidence="18">
    <location>
        <begin position="164"/>
        <end position="184"/>
    </location>
</feature>
<keyword evidence="11 18" id="KW-0472">Membrane</keyword>
<comment type="pathway">
    <text evidence="2">Protein modification; protein glycosylation.</text>
</comment>
<keyword evidence="7" id="KW-0808">Transferase</keyword>
<dbReference type="Proteomes" id="UP001165120">
    <property type="component" value="Unassembled WGS sequence"/>
</dbReference>
<evidence type="ECO:0000256" key="4">
    <source>
        <dbReference type="ARBA" id="ARBA00011967"/>
    </source>
</evidence>
<keyword evidence="9" id="KW-0256">Endoplasmic reticulum</keyword>
<gene>
    <name evidence="19" type="ORF">Cboi02_000395900</name>
</gene>
<evidence type="ECO:0000256" key="7">
    <source>
        <dbReference type="ARBA" id="ARBA00022679"/>
    </source>
</evidence>
<comment type="function">
    <text evidence="16">Dol-P-Glc:Glc(2)Man(9)GlcNAc(2)-PP-Dol alpha-1,2-glucosyltransferase that operates in the biosynthetic pathway of dolichol-linked oligosaccharides, the glycan precursors employed in protein asparagine (N)-glycosylation. The assembly of dolichol-linked oligosaccharides begins on the cytosolic side of the endoplasmic reticulum membrane and finishes in its lumen. The sequential addition of sugars to dolichol pyrophosphate produces dolichol-linked oligosaccharides containing fourteen sugars, including two GlcNAcs, nine mannoses and three glucoses. Once assembled, the oligosaccharide is transferred from the lipid to nascent proteins by oligosaccharyltransferases. In the lumen of the endoplasmic reticulum, adds the third and last glucose residue from dolichyl phosphate glucose (Dol-P-Glc) onto the lipid-linked oligosaccharide intermediate Glc(2)Man(9)GlcNAc(2)-PP-Dol to produce Glc(3)Man(9)GlcNAc(2)-PP-Dol.</text>
</comment>
<evidence type="ECO:0000256" key="9">
    <source>
        <dbReference type="ARBA" id="ARBA00022824"/>
    </source>
</evidence>
<evidence type="ECO:0000256" key="12">
    <source>
        <dbReference type="ARBA" id="ARBA00029647"/>
    </source>
</evidence>
<keyword evidence="10 18" id="KW-1133">Transmembrane helix</keyword>
<reference evidence="19" key="1">
    <citation type="submission" date="2023-04" db="EMBL/GenBank/DDBJ databases">
        <title>Candida boidinii NBRC 10035.</title>
        <authorList>
            <person name="Ichikawa N."/>
            <person name="Sato H."/>
            <person name="Tonouchi N."/>
        </authorList>
    </citation>
    <scope>NUCLEOTIDE SEQUENCE</scope>
    <source>
        <strain evidence="19">NBRC 10035</strain>
    </source>
</reference>
<organism evidence="19 20">
    <name type="scientific">Candida boidinii</name>
    <name type="common">Yeast</name>
    <dbReference type="NCBI Taxonomy" id="5477"/>
    <lineage>
        <taxon>Eukaryota</taxon>
        <taxon>Fungi</taxon>
        <taxon>Dikarya</taxon>
        <taxon>Ascomycota</taxon>
        <taxon>Saccharomycotina</taxon>
        <taxon>Pichiomycetes</taxon>
        <taxon>Pichiales</taxon>
        <taxon>Pichiaceae</taxon>
        <taxon>Ogataea</taxon>
        <taxon>Ogataea/Candida clade</taxon>
    </lineage>
</organism>
<dbReference type="Pfam" id="PF04922">
    <property type="entry name" value="DIE2_ALG10"/>
    <property type="match status" value="1"/>
</dbReference>
<dbReference type="PANTHER" id="PTHR12989">
    <property type="entry name" value="ALPHA-1,2-GLUCOSYLTRANSFERASE ALG10"/>
    <property type="match status" value="1"/>
</dbReference>
<evidence type="ECO:0000256" key="8">
    <source>
        <dbReference type="ARBA" id="ARBA00022692"/>
    </source>
</evidence>
<evidence type="ECO:0000256" key="10">
    <source>
        <dbReference type="ARBA" id="ARBA00022989"/>
    </source>
</evidence>
<dbReference type="GO" id="GO:0106073">
    <property type="term" value="F:dolichyl pyrophosphate Glc2Man9GlcNAc2 alpha-1,2-glucosyltransferase activity"/>
    <property type="evidence" value="ECO:0007669"/>
    <property type="project" value="UniProtKB-EC"/>
</dbReference>
<evidence type="ECO:0000256" key="11">
    <source>
        <dbReference type="ARBA" id="ARBA00023136"/>
    </source>
</evidence>
<keyword evidence="8 18" id="KW-0812">Transmembrane</keyword>
<evidence type="ECO:0000256" key="17">
    <source>
        <dbReference type="ARBA" id="ARBA00048064"/>
    </source>
</evidence>
<name>A0A9W6T0Y7_CANBO</name>
<evidence type="ECO:0000256" key="6">
    <source>
        <dbReference type="ARBA" id="ARBA00022676"/>
    </source>
</evidence>
<feature type="transmembrane region" description="Helical" evidence="18">
    <location>
        <begin position="9"/>
        <end position="26"/>
    </location>
</feature>
<dbReference type="GO" id="GO:0006488">
    <property type="term" value="P:dolichol-linked oligosaccharide biosynthetic process"/>
    <property type="evidence" value="ECO:0007669"/>
    <property type="project" value="InterPro"/>
</dbReference>
<accession>A0A9W6T0Y7</accession>
<protein>
    <recommendedName>
        <fullName evidence="5">Dol-P-Glc:Glc(2)Man(9)GlcNAc(2)-PP-Dol alpha-1,2-glucosyltransferase</fullName>
        <ecNumber evidence="4">2.4.1.256</ecNumber>
    </recommendedName>
    <alternativeName>
        <fullName evidence="15">Alpha-1,2-glucosyltransferase ALG10-A</fullName>
    </alternativeName>
    <alternativeName>
        <fullName evidence="14">Alpha-2-glucosyltransferase ALG10</fullName>
    </alternativeName>
    <alternativeName>
        <fullName evidence="13">Asparagine-linked glycosylation protein 10</fullName>
    </alternativeName>
    <alternativeName>
        <fullName evidence="12">Dolichyl-phosphoglucose-dependent glucosyltransferase ALG10</fullName>
    </alternativeName>
</protein>
<evidence type="ECO:0000256" key="13">
    <source>
        <dbReference type="ARBA" id="ARBA00032069"/>
    </source>
</evidence>
<feature type="transmembrane region" description="Helical" evidence="18">
    <location>
        <begin position="137"/>
        <end position="158"/>
    </location>
</feature>
<feature type="transmembrane region" description="Helical" evidence="18">
    <location>
        <begin position="98"/>
        <end position="116"/>
    </location>
</feature>
<evidence type="ECO:0000256" key="2">
    <source>
        <dbReference type="ARBA" id="ARBA00004922"/>
    </source>
</evidence>
<keyword evidence="20" id="KW-1185">Reference proteome</keyword>
<sequence>MVSIEASDIVDAIFSVLTVVPIYIYFDDMKGVIKDYVVDEIFHIPQAQEYCIGNFDQWNDKITTPPGLYYLGAIYNKLSTLVYGESDQQYQYCNMQNLRSLNFIGGLVLILLTLILRKNCRINISTLSIYLSPLLSVYYLLFYTDIWSSVLILASYTISVVQPFNIGFVDAFFAAFVGLLSLSFRQTNIVWLGFNAVAFIDQRIKNTKSYDGSGNIFTNITIFTKQLLQDFVVLLPFILDLGIFVFLTIKNGGITYGDKTNHEVAFHLVQI</sequence>
<dbReference type="PANTHER" id="PTHR12989:SF10">
    <property type="entry name" value="DOL-P-GLC:GLC(2)MAN(9)GLCNAC(2)-PP-DOL ALPHA-1,2-GLUCOSYLTRANSFERASE-RELATED"/>
    <property type="match status" value="1"/>
</dbReference>
<comment type="catalytic activity">
    <reaction evidence="17">
        <text>an alpha-D-Glc-(1-&gt;3)-alpha-D-Glc-(1-&gt;3)-alpha-D-Man-(1-&gt;2)-alpha-D-Man-(1-&gt;2)-alpha-D-Man-(1-&gt;3)-[alpha-D-Man-(1-&gt;2)-alpha-D-Man-(1-&gt;3)-[alpha-D-Man-(1-&gt;2)-alpha-D-Man-(1-&gt;6)]-alpha-D-Man-(1-&gt;6)]-beta-D-Man-(1-&gt;4)-beta-D-GlcNAc-(1-&gt;4)-alpha-D-GlcNAc-diphospho-di-trans,poly-cis-dolichol + a di-trans,poly-cis-dolichyl beta-D-glucosyl phosphate = a alpha-D-Glc-(1-&gt;2)-alpha-D-Glc-(1-&gt;3)-alpha-D-Glc-(1-&gt;3)-alpha-D-Man-(1-&gt;2)-alpha-D-Man-(1-&gt;2)-alpha-D-Man-(1-&gt;3)-[alpha-D-Man-(1-&gt;2)-alpha-D-Man-(1-&gt;3)-[alpha-D-Man-(1-&gt;2)-alpha-D-Man-(1-&gt;6)]-alpha-D-Man-(1-&gt;6)]-beta-D-Man-(1-&gt;4)-beta-D-GlcNAc-(1-&gt;4)-alpha-D-GlcNAc-diphospho-di-trans,poly-cis-dolichol + a di-trans,poly-cis-dolichyl phosphate + H(+)</text>
        <dbReference type="Rhea" id="RHEA:29543"/>
        <dbReference type="Rhea" id="RHEA-COMP:19498"/>
        <dbReference type="Rhea" id="RHEA-COMP:19502"/>
        <dbReference type="Rhea" id="RHEA-COMP:19512"/>
        <dbReference type="Rhea" id="RHEA-COMP:19522"/>
        <dbReference type="ChEBI" id="CHEBI:15378"/>
        <dbReference type="ChEBI" id="CHEBI:57525"/>
        <dbReference type="ChEBI" id="CHEBI:57683"/>
        <dbReference type="ChEBI" id="CHEBI:132522"/>
        <dbReference type="ChEBI" id="CHEBI:132523"/>
        <dbReference type="EC" id="2.4.1.256"/>
    </reaction>
    <physiologicalReaction direction="left-to-right" evidence="17">
        <dbReference type="Rhea" id="RHEA:29544"/>
    </physiologicalReaction>
</comment>
<feature type="transmembrane region" description="Helical" evidence="18">
    <location>
        <begin position="231"/>
        <end position="249"/>
    </location>
</feature>
<dbReference type="AlphaFoldDB" id="A0A9W6T0Y7"/>
<evidence type="ECO:0000313" key="19">
    <source>
        <dbReference type="EMBL" id="GME73229.1"/>
    </source>
</evidence>
<dbReference type="EMBL" id="BSXN01001480">
    <property type="protein sequence ID" value="GME73229.1"/>
    <property type="molecule type" value="Genomic_DNA"/>
</dbReference>
<evidence type="ECO:0000256" key="15">
    <source>
        <dbReference type="ARBA" id="ARBA00032674"/>
    </source>
</evidence>
<evidence type="ECO:0000256" key="1">
    <source>
        <dbReference type="ARBA" id="ARBA00004477"/>
    </source>
</evidence>
<dbReference type="EC" id="2.4.1.256" evidence="4"/>
<keyword evidence="6" id="KW-0328">Glycosyltransferase</keyword>
<dbReference type="GO" id="GO:0005789">
    <property type="term" value="C:endoplasmic reticulum membrane"/>
    <property type="evidence" value="ECO:0007669"/>
    <property type="project" value="UniProtKB-SubCell"/>
</dbReference>
<evidence type="ECO:0000256" key="3">
    <source>
        <dbReference type="ARBA" id="ARBA00010600"/>
    </source>
</evidence>
<evidence type="ECO:0000313" key="20">
    <source>
        <dbReference type="Proteomes" id="UP001165120"/>
    </source>
</evidence>
<comment type="caution">
    <text evidence="19">The sequence shown here is derived from an EMBL/GenBank/DDBJ whole genome shotgun (WGS) entry which is preliminary data.</text>
</comment>
<comment type="subcellular location">
    <subcellularLocation>
        <location evidence="1">Endoplasmic reticulum membrane</location>
        <topology evidence="1">Multi-pass membrane protein</topology>
    </subcellularLocation>
</comment>
<evidence type="ECO:0000256" key="14">
    <source>
        <dbReference type="ARBA" id="ARBA00032130"/>
    </source>
</evidence>
<dbReference type="InterPro" id="IPR016900">
    <property type="entry name" value="Alg10"/>
</dbReference>
<proteinExistence type="inferred from homology"/>
<evidence type="ECO:0000256" key="5">
    <source>
        <dbReference type="ARBA" id="ARBA00018512"/>
    </source>
</evidence>
<evidence type="ECO:0000256" key="18">
    <source>
        <dbReference type="SAM" id="Phobius"/>
    </source>
</evidence>
<comment type="similarity">
    <text evidence="3">Belongs to the ALG10 glucosyltransferase family.</text>
</comment>